<feature type="domain" description="DUF4178" evidence="1">
    <location>
        <begin position="26"/>
        <end position="158"/>
    </location>
</feature>
<dbReference type="AlphaFoldDB" id="A0A7C8GVT1"/>
<sequence length="169" mass="19603">MGFFSKLFSKKEEKPTVRKRDPLSIQIGDIIEYDLADYEVVGKIIYRQGNYEWISYQLLGVEDTIWLAVEMDDELELGIYKRIQLPEASSYPKRFDYEGITYFLDESGQANIRGEGRSSNLTGHVMKYTEYCDDDEEHFISLEDWGSEVEASYGYPIQSFEIKIIAGTN</sequence>
<dbReference type="Proteomes" id="UP000480246">
    <property type="component" value="Unassembled WGS sequence"/>
</dbReference>
<reference evidence="2 3" key="1">
    <citation type="submission" date="2019-10" db="EMBL/GenBank/DDBJ databases">
        <title>Gracilibacillus sp. nov. isolated from rice seeds.</title>
        <authorList>
            <person name="He S."/>
        </authorList>
    </citation>
    <scope>NUCLEOTIDE SEQUENCE [LARGE SCALE GENOMIC DNA]</scope>
    <source>
        <strain evidence="2 3">TD8</strain>
    </source>
</reference>
<name>A0A7C8GVT1_9BACI</name>
<gene>
    <name evidence="2" type="ORF">F9U64_05660</name>
</gene>
<evidence type="ECO:0000313" key="2">
    <source>
        <dbReference type="EMBL" id="KAB8138276.1"/>
    </source>
</evidence>
<accession>A0A7C8GVT1</accession>
<keyword evidence="3" id="KW-1185">Reference proteome</keyword>
<evidence type="ECO:0000313" key="3">
    <source>
        <dbReference type="Proteomes" id="UP000480246"/>
    </source>
</evidence>
<protein>
    <submittedName>
        <fullName evidence="2">DUF4178 domain-containing protein</fullName>
    </submittedName>
</protein>
<dbReference type="OrthoDB" id="3775810at2"/>
<dbReference type="EMBL" id="WEID01000021">
    <property type="protein sequence ID" value="KAB8138276.1"/>
    <property type="molecule type" value="Genomic_DNA"/>
</dbReference>
<evidence type="ECO:0000259" key="1">
    <source>
        <dbReference type="Pfam" id="PF13785"/>
    </source>
</evidence>
<organism evidence="2 3">
    <name type="scientific">Gracilibacillus oryzae</name>
    <dbReference type="NCBI Taxonomy" id="1672701"/>
    <lineage>
        <taxon>Bacteria</taxon>
        <taxon>Bacillati</taxon>
        <taxon>Bacillota</taxon>
        <taxon>Bacilli</taxon>
        <taxon>Bacillales</taxon>
        <taxon>Bacillaceae</taxon>
        <taxon>Gracilibacillus</taxon>
    </lineage>
</organism>
<dbReference type="InterPro" id="IPR025235">
    <property type="entry name" value="DUF4178"/>
</dbReference>
<dbReference type="RefSeq" id="WP_153402036.1">
    <property type="nucleotide sequence ID" value="NZ_ML762426.1"/>
</dbReference>
<comment type="caution">
    <text evidence="2">The sequence shown here is derived from an EMBL/GenBank/DDBJ whole genome shotgun (WGS) entry which is preliminary data.</text>
</comment>
<proteinExistence type="predicted"/>
<dbReference type="Pfam" id="PF13785">
    <property type="entry name" value="DUF4178"/>
    <property type="match status" value="1"/>
</dbReference>